<dbReference type="SMART" id="SM00342">
    <property type="entry name" value="HTH_ARAC"/>
    <property type="match status" value="1"/>
</dbReference>
<dbReference type="GO" id="GO:0043565">
    <property type="term" value="F:sequence-specific DNA binding"/>
    <property type="evidence" value="ECO:0007669"/>
    <property type="project" value="InterPro"/>
</dbReference>
<organism evidence="6 7">
    <name type="scientific">Empedobacter falsenii</name>
    <dbReference type="NCBI Taxonomy" id="343874"/>
    <lineage>
        <taxon>Bacteria</taxon>
        <taxon>Pseudomonadati</taxon>
        <taxon>Bacteroidota</taxon>
        <taxon>Flavobacteriia</taxon>
        <taxon>Flavobacteriales</taxon>
        <taxon>Weeksellaceae</taxon>
        <taxon>Empedobacter</taxon>
    </lineage>
</organism>
<evidence type="ECO:0000256" key="3">
    <source>
        <dbReference type="ARBA" id="ARBA00023163"/>
    </source>
</evidence>
<feature type="domain" description="HTH araC/xylS-type" evidence="5">
    <location>
        <begin position="426"/>
        <end position="538"/>
    </location>
</feature>
<dbReference type="EMBL" id="RHPO01000053">
    <property type="protein sequence ID" value="RRT87475.1"/>
    <property type="molecule type" value="Genomic_DNA"/>
</dbReference>
<dbReference type="InterPro" id="IPR018060">
    <property type="entry name" value="HTH_AraC"/>
</dbReference>
<evidence type="ECO:0000313" key="6">
    <source>
        <dbReference type="EMBL" id="RRT87475.1"/>
    </source>
</evidence>
<gene>
    <name evidence="6" type="ORF">EGI89_14585</name>
</gene>
<keyword evidence="4" id="KW-0812">Transmembrane</keyword>
<keyword evidence="3" id="KW-0804">Transcription</keyword>
<dbReference type="InterPro" id="IPR009057">
    <property type="entry name" value="Homeodomain-like_sf"/>
</dbReference>
<evidence type="ECO:0000256" key="4">
    <source>
        <dbReference type="SAM" id="Phobius"/>
    </source>
</evidence>
<keyword evidence="2" id="KW-0238">DNA-binding</keyword>
<feature type="transmembrane region" description="Helical" evidence="4">
    <location>
        <begin position="380"/>
        <end position="402"/>
    </location>
</feature>
<evidence type="ECO:0000259" key="5">
    <source>
        <dbReference type="PROSITE" id="PS01124"/>
    </source>
</evidence>
<dbReference type="PANTHER" id="PTHR43280:SF2">
    <property type="entry name" value="HTH-TYPE TRANSCRIPTIONAL REGULATOR EXSA"/>
    <property type="match status" value="1"/>
</dbReference>
<proteinExistence type="predicted"/>
<accession>A0A3R8UMM1</accession>
<protein>
    <submittedName>
        <fullName evidence="6">AraC family transcriptional regulator</fullName>
    </submittedName>
</protein>
<keyword evidence="4" id="KW-0472">Membrane</keyword>
<dbReference type="SUPFAM" id="SSF46689">
    <property type="entry name" value="Homeodomain-like"/>
    <property type="match status" value="1"/>
</dbReference>
<dbReference type="Gene3D" id="1.10.10.60">
    <property type="entry name" value="Homeodomain-like"/>
    <property type="match status" value="2"/>
</dbReference>
<dbReference type="PROSITE" id="PS01124">
    <property type="entry name" value="HTH_ARAC_FAMILY_2"/>
    <property type="match status" value="1"/>
</dbReference>
<dbReference type="SMART" id="SM00028">
    <property type="entry name" value="TPR"/>
    <property type="match status" value="3"/>
</dbReference>
<dbReference type="Pfam" id="PF12833">
    <property type="entry name" value="HTH_18"/>
    <property type="match status" value="1"/>
</dbReference>
<evidence type="ECO:0000256" key="2">
    <source>
        <dbReference type="ARBA" id="ARBA00023125"/>
    </source>
</evidence>
<dbReference type="AlphaFoldDB" id="A0A3R8UMM1"/>
<dbReference type="InterPro" id="IPR019734">
    <property type="entry name" value="TPR_rpt"/>
</dbReference>
<dbReference type="SUPFAM" id="SSF48452">
    <property type="entry name" value="TPR-like"/>
    <property type="match status" value="1"/>
</dbReference>
<name>A0A3R8UMM1_9FLAO</name>
<comment type="caution">
    <text evidence="6">The sequence shown here is derived from an EMBL/GenBank/DDBJ whole genome shotgun (WGS) entry which is preliminary data.</text>
</comment>
<keyword evidence="4" id="KW-1133">Transmembrane helix</keyword>
<evidence type="ECO:0000313" key="7">
    <source>
        <dbReference type="Proteomes" id="UP000267844"/>
    </source>
</evidence>
<dbReference type="GO" id="GO:0003700">
    <property type="term" value="F:DNA-binding transcription factor activity"/>
    <property type="evidence" value="ECO:0007669"/>
    <property type="project" value="InterPro"/>
</dbReference>
<dbReference type="Proteomes" id="UP000267844">
    <property type="component" value="Unassembled WGS sequence"/>
</dbReference>
<dbReference type="Gene3D" id="1.25.40.10">
    <property type="entry name" value="Tetratricopeptide repeat domain"/>
    <property type="match status" value="2"/>
</dbReference>
<sequence length="547" mass="64514">MLMKTSIPLLIGFLWLILNIENVYAIDQLSTQTNDFLVQRIDSFQTDKNNPEVWKYINAYILKAKISNDGETLFYGYKEAIYYTQDYSTKLKYADSAIVVAQQTRNNDLIVQSFLSKGLVHYQFKKFQPALKNYLLAEKKLNKKSSTYLTYKVLFNVALIKFQLKKFSEAELLFQKCIIYFENNSSDVNHQAYYLNSLYYSVQILQAQHKYTEANQLNHKGLKLSQDSQNDYFIHYFTYLKGIQFYLEKEYQQSITTLKNELDHLKSHHDSNTLSLAYFYIGKSYEAINEVQKAIIYFEKIDQLFNEYDFLDSDVRAAYDALIHNSENNRNYPNQLYYINQLLKLDHLTQQNTVKLSPVLQKEYDEKELLKLKKNVEFKIIFYPILIGFVIILCSIGVLYSYKRFFKQLTIDKKKVKEPPVIEIPTEVVNHILNKLDDFEINHLFVQKTLTLAQLAKSFKTNSAYLSKIINSEKGTNFSNYINQLRINYVLHLLMDSDQYHQHSIGDLAELVGFSSSRQFSNVFFQVTSYRPYEYIKQLKFNLNKNN</sequence>
<dbReference type="PANTHER" id="PTHR43280">
    <property type="entry name" value="ARAC-FAMILY TRANSCRIPTIONAL REGULATOR"/>
    <property type="match status" value="1"/>
</dbReference>
<dbReference type="InterPro" id="IPR011990">
    <property type="entry name" value="TPR-like_helical_dom_sf"/>
</dbReference>
<keyword evidence="1" id="KW-0805">Transcription regulation</keyword>
<reference evidence="6 7" key="1">
    <citation type="submission" date="2018-10" db="EMBL/GenBank/DDBJ databases">
        <title>Transmission dynamics of multidrug resistant bacteria on intensive care unit surfaces.</title>
        <authorList>
            <person name="D'Souza A.W."/>
            <person name="Potter R.F."/>
            <person name="Wallace M."/>
            <person name="Shupe A."/>
            <person name="Patel S."/>
            <person name="Sun S."/>
            <person name="Gul D."/>
            <person name="Kwon J.H."/>
            <person name="Andleeb S."/>
            <person name="Burnham C.-A.D."/>
            <person name="Dantas G."/>
        </authorList>
    </citation>
    <scope>NUCLEOTIDE SEQUENCE [LARGE SCALE GENOMIC DNA]</scope>
    <source>
        <strain evidence="6 7">WF_348</strain>
    </source>
</reference>
<evidence type="ECO:0000256" key="1">
    <source>
        <dbReference type="ARBA" id="ARBA00023015"/>
    </source>
</evidence>